<dbReference type="PANTHER" id="PTHR30069:SF29">
    <property type="entry name" value="HEMOGLOBIN AND HEMOGLOBIN-HAPTOGLOBIN-BINDING PROTEIN 1-RELATED"/>
    <property type="match status" value="1"/>
</dbReference>
<keyword evidence="9 10" id="KW-0998">Cell outer membrane</keyword>
<evidence type="ECO:0000256" key="10">
    <source>
        <dbReference type="PROSITE-ProRule" id="PRU01360"/>
    </source>
</evidence>
<evidence type="ECO:0000259" key="12">
    <source>
        <dbReference type="Pfam" id="PF00593"/>
    </source>
</evidence>
<dbReference type="InterPro" id="IPR000531">
    <property type="entry name" value="Beta-barrel_TonB"/>
</dbReference>
<proteinExistence type="inferred from homology"/>
<evidence type="ECO:0000256" key="4">
    <source>
        <dbReference type="ARBA" id="ARBA00022692"/>
    </source>
</evidence>
<keyword evidence="15" id="KW-1185">Reference proteome</keyword>
<dbReference type="Gene3D" id="2.170.130.10">
    <property type="entry name" value="TonB-dependent receptor, plug domain"/>
    <property type="match status" value="1"/>
</dbReference>
<keyword evidence="2 10" id="KW-0813">Transport</keyword>
<protein>
    <submittedName>
        <fullName evidence="14">Iron complex outermembrane recepter protein</fullName>
    </submittedName>
</protein>
<keyword evidence="8" id="KW-0675">Receptor</keyword>
<evidence type="ECO:0000256" key="6">
    <source>
        <dbReference type="ARBA" id="ARBA00023077"/>
    </source>
</evidence>
<keyword evidence="7 10" id="KW-0472">Membrane</keyword>
<keyword evidence="4 10" id="KW-0812">Transmembrane</keyword>
<evidence type="ECO:0000256" key="7">
    <source>
        <dbReference type="ARBA" id="ARBA00023136"/>
    </source>
</evidence>
<evidence type="ECO:0000256" key="11">
    <source>
        <dbReference type="RuleBase" id="RU003357"/>
    </source>
</evidence>
<dbReference type="Pfam" id="PF07715">
    <property type="entry name" value="Plug"/>
    <property type="match status" value="1"/>
</dbReference>
<dbReference type="InterPro" id="IPR012910">
    <property type="entry name" value="Plug_dom"/>
</dbReference>
<dbReference type="InterPro" id="IPR037066">
    <property type="entry name" value="Plug_dom_sf"/>
</dbReference>
<keyword evidence="3 10" id="KW-1134">Transmembrane beta strand</keyword>
<feature type="domain" description="TonB-dependent receptor-like beta-barrel" evidence="12">
    <location>
        <begin position="233"/>
        <end position="654"/>
    </location>
</feature>
<dbReference type="EMBL" id="FQUC01000005">
    <property type="protein sequence ID" value="SHF29934.1"/>
    <property type="molecule type" value="Genomic_DNA"/>
</dbReference>
<evidence type="ECO:0000313" key="14">
    <source>
        <dbReference type="EMBL" id="SHF29934.1"/>
    </source>
</evidence>
<dbReference type="SUPFAM" id="SSF56935">
    <property type="entry name" value="Porins"/>
    <property type="match status" value="1"/>
</dbReference>
<dbReference type="PROSITE" id="PS52016">
    <property type="entry name" value="TONB_DEPENDENT_REC_3"/>
    <property type="match status" value="1"/>
</dbReference>
<dbReference type="STRING" id="1346286.SAMN05444362_10560"/>
<feature type="domain" description="TonB-dependent receptor plug" evidence="13">
    <location>
        <begin position="84"/>
        <end position="190"/>
    </location>
</feature>
<reference evidence="15" key="1">
    <citation type="submission" date="2016-11" db="EMBL/GenBank/DDBJ databases">
        <authorList>
            <person name="Varghese N."/>
            <person name="Submissions S."/>
        </authorList>
    </citation>
    <scope>NUCLEOTIDE SEQUENCE [LARGE SCALE GENOMIC DNA]</scope>
    <source>
        <strain evidence="15">DSM 27370</strain>
    </source>
</reference>
<dbReference type="InterPro" id="IPR036942">
    <property type="entry name" value="Beta-barrel_TonB_sf"/>
</dbReference>
<accession>A0A1M5AIH1</accession>
<keyword evidence="5" id="KW-0732">Signal</keyword>
<dbReference type="Proteomes" id="UP000184480">
    <property type="component" value="Unassembled WGS sequence"/>
</dbReference>
<evidence type="ECO:0000259" key="13">
    <source>
        <dbReference type="Pfam" id="PF07715"/>
    </source>
</evidence>
<dbReference type="Gene3D" id="2.40.170.20">
    <property type="entry name" value="TonB-dependent receptor, beta-barrel domain"/>
    <property type="match status" value="1"/>
</dbReference>
<comment type="subcellular location">
    <subcellularLocation>
        <location evidence="1 10">Cell outer membrane</location>
        <topology evidence="1 10">Multi-pass membrane protein</topology>
    </subcellularLocation>
</comment>
<dbReference type="GO" id="GO:0009279">
    <property type="term" value="C:cell outer membrane"/>
    <property type="evidence" value="ECO:0007669"/>
    <property type="project" value="UniProtKB-SubCell"/>
</dbReference>
<dbReference type="AlphaFoldDB" id="A0A1M5AIH1"/>
<name>A0A1M5AIH1_9BACT</name>
<evidence type="ECO:0000256" key="5">
    <source>
        <dbReference type="ARBA" id="ARBA00022729"/>
    </source>
</evidence>
<dbReference type="GO" id="GO:0044718">
    <property type="term" value="P:siderophore transmembrane transport"/>
    <property type="evidence" value="ECO:0007669"/>
    <property type="project" value="TreeGrafter"/>
</dbReference>
<evidence type="ECO:0000256" key="8">
    <source>
        <dbReference type="ARBA" id="ARBA00023170"/>
    </source>
</evidence>
<organism evidence="14 15">
    <name type="scientific">Dysgonomonas macrotermitis</name>
    <dbReference type="NCBI Taxonomy" id="1346286"/>
    <lineage>
        <taxon>Bacteria</taxon>
        <taxon>Pseudomonadati</taxon>
        <taxon>Bacteroidota</taxon>
        <taxon>Bacteroidia</taxon>
        <taxon>Bacteroidales</taxon>
        <taxon>Dysgonomonadaceae</taxon>
        <taxon>Dysgonomonas</taxon>
    </lineage>
</organism>
<dbReference type="Pfam" id="PF00593">
    <property type="entry name" value="TonB_dep_Rec_b-barrel"/>
    <property type="match status" value="1"/>
</dbReference>
<evidence type="ECO:0000256" key="9">
    <source>
        <dbReference type="ARBA" id="ARBA00023237"/>
    </source>
</evidence>
<evidence type="ECO:0000256" key="3">
    <source>
        <dbReference type="ARBA" id="ARBA00022452"/>
    </source>
</evidence>
<gene>
    <name evidence="14" type="ORF">SAMN05444362_10560</name>
</gene>
<evidence type="ECO:0000313" key="15">
    <source>
        <dbReference type="Proteomes" id="UP000184480"/>
    </source>
</evidence>
<comment type="similarity">
    <text evidence="10 11">Belongs to the TonB-dependent receptor family.</text>
</comment>
<dbReference type="PANTHER" id="PTHR30069">
    <property type="entry name" value="TONB-DEPENDENT OUTER MEMBRANE RECEPTOR"/>
    <property type="match status" value="1"/>
</dbReference>
<sequence length="681" mass="77090">MNKRKTNESLKAYRFKRFAKRAYSAFNSMHKVVNIGVISGCMLTFAHSTQTSAQTTSDSGDQMKIAEKELEEVTVTASRVELSLNQVPKQVTVISRAEIERAPVQSIQDLLNYAAGIDVQQRGGHGVQADISIRGGSFDQTAILLNGVNLSNPQTGHYSFDIPINLSDIERIEIIHGPSSIIYGASAFSGGINIITKKDADHKAYAKVEAGGHNLLGIEANGAYQNQVVSTRLSAGYKTSDGYINNSDYDIFNLLWQTRFDVEKSKIDIQLGYNDKQFGANTFYTPEYPNQYDKTQSYFASIKGETGTKLKFIPIVYWNRHNDCFQLYRDGTPDIPSWYTGHNYHQTDVYGSNLNLQYRSKLGITSFGAEFRNEGILSNVLGLEMQNPSGKYTKSDNRTNISYALEHNLLIDRFSLTAGILTNYNTAIRGKYKFYPSVNISYQLTNSLKVYSSWNKATRMPTFTDLYYTTATHTGNTNIKPEDSEAFELGFKYNTSFVRAYITGYIMEGKNLIDWIKDNPDDKWESRNITKIDKQGIEVGAKFSLHEIFPGLDPSTILQLGYTRLHQKKDAGEVISNYTLNYLRDKFTAGLNHPIYKGISANWNFRWQKRMGSYLKYEILKPTQQTPYPAFATLDVQINWKLKDFTLNMSANNIFDKKYFDLGNIPQAGFWLIGGISYTLK</sequence>
<keyword evidence="6 11" id="KW-0798">TonB box</keyword>
<dbReference type="InterPro" id="IPR039426">
    <property type="entry name" value="TonB-dep_rcpt-like"/>
</dbReference>
<dbReference type="GO" id="GO:0015344">
    <property type="term" value="F:siderophore uptake transmembrane transporter activity"/>
    <property type="evidence" value="ECO:0007669"/>
    <property type="project" value="TreeGrafter"/>
</dbReference>
<evidence type="ECO:0000256" key="1">
    <source>
        <dbReference type="ARBA" id="ARBA00004571"/>
    </source>
</evidence>
<dbReference type="CDD" id="cd01347">
    <property type="entry name" value="ligand_gated_channel"/>
    <property type="match status" value="1"/>
</dbReference>
<evidence type="ECO:0000256" key="2">
    <source>
        <dbReference type="ARBA" id="ARBA00022448"/>
    </source>
</evidence>
<dbReference type="OrthoDB" id="9758472at2"/>
<dbReference type="RefSeq" id="WP_062182567.1">
    <property type="nucleotide sequence ID" value="NZ_BBXL01000017.1"/>
</dbReference>